<reference evidence="3 4" key="1">
    <citation type="submission" date="2020-04" db="EMBL/GenBank/DDBJ databases">
        <title>Flammeovirga sp. SR4, a novel species isolated from seawater.</title>
        <authorList>
            <person name="Wang X."/>
        </authorList>
    </citation>
    <scope>NUCLEOTIDE SEQUENCE [LARGE SCALE GENOMIC DNA]</scope>
    <source>
        <strain evidence="3 4">SR4</strain>
    </source>
</reference>
<dbReference type="InterPro" id="IPR001173">
    <property type="entry name" value="Glyco_trans_2-like"/>
</dbReference>
<feature type="domain" description="Glycosyltransferase 2-like" evidence="2">
    <location>
        <begin position="4"/>
        <end position="116"/>
    </location>
</feature>
<sequence>MKISVIVPTHNREELVLYLAKSLAEQNYPKEDYEVFIVCDGCIDNTVALLDENYGQLNNWTILSINQSGPAKARNTGAQLANGKILAFTDDDCIADPNWLKAISEAFDSDENLIGIEGLTFTDNKNVTPLTHQIENLNGNPALPTCNAAYLKSTFEELQGFDESFPYAHNEDADFAWRLKEKGKVIFLDSMKIYHPPRMESLSKLKGRMKILESEFPLYYKNPFLYKKYRNTNPWRTIYIEVFLYHQLMFLKHVLGFFRRPKTLSKGLSLVVSWWVNLIVLFPSFLRMDQKYKKQFSS</sequence>
<dbReference type="InterPro" id="IPR050834">
    <property type="entry name" value="Glycosyltransf_2"/>
</dbReference>
<evidence type="ECO:0000313" key="4">
    <source>
        <dbReference type="Proteomes" id="UP000585050"/>
    </source>
</evidence>
<protein>
    <submittedName>
        <fullName evidence="3">Glycosyltransferase</fullName>
    </submittedName>
</protein>
<dbReference type="Proteomes" id="UP000585050">
    <property type="component" value="Unassembled WGS sequence"/>
</dbReference>
<dbReference type="Gene3D" id="3.90.550.10">
    <property type="entry name" value="Spore Coat Polysaccharide Biosynthesis Protein SpsA, Chain A"/>
    <property type="match status" value="1"/>
</dbReference>
<dbReference type="SUPFAM" id="SSF53448">
    <property type="entry name" value="Nucleotide-diphospho-sugar transferases"/>
    <property type="match status" value="1"/>
</dbReference>
<evidence type="ECO:0000256" key="1">
    <source>
        <dbReference type="SAM" id="Phobius"/>
    </source>
</evidence>
<dbReference type="InterPro" id="IPR029044">
    <property type="entry name" value="Nucleotide-diphossugar_trans"/>
</dbReference>
<keyword evidence="3" id="KW-0808">Transferase</keyword>
<gene>
    <name evidence="3" type="ORF">HGP29_25510</name>
</gene>
<dbReference type="Pfam" id="PF00535">
    <property type="entry name" value="Glycos_transf_2"/>
    <property type="match status" value="1"/>
</dbReference>
<dbReference type="EMBL" id="JABAIL010000013">
    <property type="protein sequence ID" value="NLR94587.1"/>
    <property type="molecule type" value="Genomic_DNA"/>
</dbReference>
<keyword evidence="1" id="KW-0472">Membrane</keyword>
<keyword evidence="4" id="KW-1185">Reference proteome</keyword>
<dbReference type="AlphaFoldDB" id="A0A7X8SQK8"/>
<proteinExistence type="predicted"/>
<name>A0A7X8SQK8_9BACT</name>
<keyword evidence="1" id="KW-0812">Transmembrane</keyword>
<accession>A0A7X8SQK8</accession>
<dbReference type="PANTHER" id="PTHR43685:SF2">
    <property type="entry name" value="GLYCOSYLTRANSFERASE 2-LIKE DOMAIN-CONTAINING PROTEIN"/>
    <property type="match status" value="1"/>
</dbReference>
<evidence type="ECO:0000313" key="3">
    <source>
        <dbReference type="EMBL" id="NLR94587.1"/>
    </source>
</evidence>
<comment type="caution">
    <text evidence="3">The sequence shown here is derived from an EMBL/GenBank/DDBJ whole genome shotgun (WGS) entry which is preliminary data.</text>
</comment>
<evidence type="ECO:0000259" key="2">
    <source>
        <dbReference type="Pfam" id="PF00535"/>
    </source>
</evidence>
<dbReference type="GO" id="GO:0016740">
    <property type="term" value="F:transferase activity"/>
    <property type="evidence" value="ECO:0007669"/>
    <property type="project" value="UniProtKB-KW"/>
</dbReference>
<dbReference type="PANTHER" id="PTHR43685">
    <property type="entry name" value="GLYCOSYLTRANSFERASE"/>
    <property type="match status" value="1"/>
</dbReference>
<organism evidence="3 4">
    <name type="scientific">Flammeovirga agarivorans</name>
    <dbReference type="NCBI Taxonomy" id="2726742"/>
    <lineage>
        <taxon>Bacteria</taxon>
        <taxon>Pseudomonadati</taxon>
        <taxon>Bacteroidota</taxon>
        <taxon>Cytophagia</taxon>
        <taxon>Cytophagales</taxon>
        <taxon>Flammeovirgaceae</taxon>
        <taxon>Flammeovirga</taxon>
    </lineage>
</organism>
<dbReference type="RefSeq" id="WP_168885297.1">
    <property type="nucleotide sequence ID" value="NZ_JABAIL010000013.1"/>
</dbReference>
<feature type="transmembrane region" description="Helical" evidence="1">
    <location>
        <begin position="267"/>
        <end position="286"/>
    </location>
</feature>
<keyword evidence="1" id="KW-1133">Transmembrane helix</keyword>